<dbReference type="OrthoDB" id="20507at2759"/>
<dbReference type="PANTHER" id="PTHR13384:SF19">
    <property type="entry name" value="G PATCH DOMAIN-CONTAINING PROTEIN 1"/>
    <property type="match status" value="1"/>
</dbReference>
<feature type="compositionally biased region" description="Polar residues" evidence="1">
    <location>
        <begin position="101"/>
        <end position="110"/>
    </location>
</feature>
<dbReference type="Pfam" id="PF07713">
    <property type="entry name" value="DUF1604"/>
    <property type="match status" value="1"/>
</dbReference>
<dbReference type="InterPro" id="IPR000467">
    <property type="entry name" value="G_patch_dom"/>
</dbReference>
<dbReference type="EMBL" id="JAEPQZ010000006">
    <property type="protein sequence ID" value="KAG2179767.1"/>
    <property type="molecule type" value="Genomic_DNA"/>
</dbReference>
<reference evidence="3" key="1">
    <citation type="submission" date="2020-12" db="EMBL/GenBank/DDBJ databases">
        <title>Metabolic potential, ecology and presence of endohyphal bacteria is reflected in genomic diversity of Mucoromycotina.</title>
        <authorList>
            <person name="Muszewska A."/>
            <person name="Okrasinska A."/>
            <person name="Steczkiewicz K."/>
            <person name="Drgas O."/>
            <person name="Orlowska M."/>
            <person name="Perlinska-Lenart U."/>
            <person name="Aleksandrzak-Piekarczyk T."/>
            <person name="Szatraj K."/>
            <person name="Zielenkiewicz U."/>
            <person name="Pilsyk S."/>
            <person name="Malc E."/>
            <person name="Mieczkowski P."/>
            <person name="Kruszewska J.S."/>
            <person name="Biernat P."/>
            <person name="Pawlowska J."/>
        </authorList>
    </citation>
    <scope>NUCLEOTIDE SEQUENCE</scope>
    <source>
        <strain evidence="3">WA0000067209</strain>
    </source>
</reference>
<keyword evidence="4" id="KW-1185">Reference proteome</keyword>
<feature type="region of interest" description="Disordered" evidence="1">
    <location>
        <begin position="270"/>
        <end position="291"/>
    </location>
</feature>
<comment type="caution">
    <text evidence="3">The sequence shown here is derived from an EMBL/GenBank/DDBJ whole genome shotgun (WGS) entry which is preliminary data.</text>
</comment>
<evidence type="ECO:0000313" key="4">
    <source>
        <dbReference type="Proteomes" id="UP000654370"/>
    </source>
</evidence>
<evidence type="ECO:0000256" key="1">
    <source>
        <dbReference type="SAM" id="MobiDB-lite"/>
    </source>
</evidence>
<feature type="domain" description="G-patch" evidence="2">
    <location>
        <begin position="185"/>
        <end position="205"/>
    </location>
</feature>
<feature type="region of interest" description="Disordered" evidence="1">
    <location>
        <begin position="1"/>
        <end position="62"/>
    </location>
</feature>
<feature type="compositionally biased region" description="Basic and acidic residues" evidence="1">
    <location>
        <begin position="111"/>
        <end position="123"/>
    </location>
</feature>
<sequence>MAPAAVAFRMSQYNRQKTGVNRTQDDADDDPSSDSFILFGTEFPEPTEKERRQGIEDPGKFQPVWNQQVTDERGRRRFHGAFTGGFSAGYYNSVGSKEGWQPSTFVSSRSTRQEKKSGARPEDFMDEEDLEEIANARKLVATEEFDLIGGTERDLAKRKELENRAETEGGLLGAQAFQDFIVPSKDPIGVKLLRRMGWKPGQGVGARISAAKRRKLVMGGSESESEEELDENISFAPRDSAIIVFAQKRDTFGLGFDPYRNVPDISVIKRSREERSTASSTGKGTDYNKTGFGIGVLDDDDDDDVYTNFSNTGYSHELNDDYDIEERITMGRRPKTAKA</sequence>
<accession>A0A8H7UFI7</accession>
<feature type="compositionally biased region" description="Basic and acidic residues" evidence="1">
    <location>
        <begin position="46"/>
        <end position="59"/>
    </location>
</feature>
<dbReference type="PROSITE" id="PS50174">
    <property type="entry name" value="G_PATCH"/>
    <property type="match status" value="1"/>
</dbReference>
<feature type="non-terminal residue" evidence="3">
    <location>
        <position position="339"/>
    </location>
</feature>
<proteinExistence type="predicted"/>
<dbReference type="InterPro" id="IPR011666">
    <property type="entry name" value="DUF1604"/>
</dbReference>
<organism evidence="3 4">
    <name type="scientific">Mortierella isabellina</name>
    <name type="common">Filamentous fungus</name>
    <name type="synonym">Umbelopsis isabellina</name>
    <dbReference type="NCBI Taxonomy" id="91625"/>
    <lineage>
        <taxon>Eukaryota</taxon>
        <taxon>Fungi</taxon>
        <taxon>Fungi incertae sedis</taxon>
        <taxon>Mucoromycota</taxon>
        <taxon>Mucoromycotina</taxon>
        <taxon>Umbelopsidomycetes</taxon>
        <taxon>Umbelopsidales</taxon>
        <taxon>Umbelopsidaceae</taxon>
        <taxon>Umbelopsis</taxon>
    </lineage>
</organism>
<evidence type="ECO:0000313" key="3">
    <source>
        <dbReference type="EMBL" id="KAG2179767.1"/>
    </source>
</evidence>
<feature type="region of interest" description="Disordered" evidence="1">
    <location>
        <begin position="101"/>
        <end position="124"/>
    </location>
</feature>
<dbReference type="AlphaFoldDB" id="A0A8H7UFI7"/>
<dbReference type="GO" id="GO:0006397">
    <property type="term" value="P:mRNA processing"/>
    <property type="evidence" value="ECO:0007669"/>
    <property type="project" value="InterPro"/>
</dbReference>
<dbReference type="Pfam" id="PF01585">
    <property type="entry name" value="G-patch"/>
    <property type="match status" value="1"/>
</dbReference>
<feature type="compositionally biased region" description="Polar residues" evidence="1">
    <location>
        <begin position="11"/>
        <end position="22"/>
    </location>
</feature>
<dbReference type="PANTHER" id="PTHR13384">
    <property type="entry name" value="G PATCH DOMAIN-CONTAINING PROTEIN 1"/>
    <property type="match status" value="1"/>
</dbReference>
<name>A0A8H7UFI7_MORIS</name>
<protein>
    <recommendedName>
        <fullName evidence="2">G-patch domain-containing protein</fullName>
    </recommendedName>
</protein>
<dbReference type="Proteomes" id="UP000654370">
    <property type="component" value="Unassembled WGS sequence"/>
</dbReference>
<dbReference type="GO" id="GO:0005634">
    <property type="term" value="C:nucleus"/>
    <property type="evidence" value="ECO:0007669"/>
    <property type="project" value="TreeGrafter"/>
</dbReference>
<dbReference type="GO" id="GO:0003723">
    <property type="term" value="F:RNA binding"/>
    <property type="evidence" value="ECO:0007669"/>
    <property type="project" value="TreeGrafter"/>
</dbReference>
<evidence type="ECO:0000259" key="2">
    <source>
        <dbReference type="PROSITE" id="PS50174"/>
    </source>
</evidence>
<gene>
    <name evidence="3" type="ORF">INT43_003550</name>
</gene>